<sequence length="540" mass="59598">MKQIYMMALLAAFIVFNATAQTVAKFDDLSLAPETFWNGSDLSGSFKSSGITFYNAYTKSTSGDYWNGFIYSNSTDATTAGYDNQYSAITGKGYEGSANYAVCYPSPSAELELKASAQTTGFYVTNSTYAYLSMKNGDAFAKKFGGESGNDPDYFKLMIEALDTNGKPVDTVYFYLADFRSTDNSKDYILNKWTWVDLSQLKEAKKLRFSLSSSDNSYGFMNTPGYFCMDDFNGEKPYNYQPVTSASFENLNLGTQGFYNGSDGKGGFASGNFRFFTDYTADWDSWSGFAASNKTDVTTPGYINQYSAITGKGVNGTTNYAVGYPYPVSKITFADTIVSGLYVTNSTYAYLSMKNGDGFAKKFGGESGNDPDWLLLTIQGFDSDGKSTGEVSFNLADFAYSNNANDYILNTWKWVDLKKLGRISKLEFSLRSTDNNDFGMKTPGYFCIDNLNREIVTSTSELHQIQANVFPNPFVDKIVISGIIGTAKVSISDISGRKVAEYLNVSNNQTITNLDQLTSGVYILKIEEGKNQFTTKLIKK</sequence>
<feature type="signal peptide" evidence="1">
    <location>
        <begin position="1"/>
        <end position="20"/>
    </location>
</feature>
<dbReference type="EMBL" id="AP018694">
    <property type="protein sequence ID" value="BBE16370.1"/>
    <property type="molecule type" value="Genomic_DNA"/>
</dbReference>
<evidence type="ECO:0000256" key="1">
    <source>
        <dbReference type="SAM" id="SignalP"/>
    </source>
</evidence>
<evidence type="ECO:0000259" key="2">
    <source>
        <dbReference type="Pfam" id="PF18962"/>
    </source>
</evidence>
<organism evidence="3 4">
    <name type="scientific">Aquipluma nitroreducens</name>
    <dbReference type="NCBI Taxonomy" id="2010828"/>
    <lineage>
        <taxon>Bacteria</taxon>
        <taxon>Pseudomonadati</taxon>
        <taxon>Bacteroidota</taxon>
        <taxon>Bacteroidia</taxon>
        <taxon>Marinilabiliales</taxon>
        <taxon>Prolixibacteraceae</taxon>
        <taxon>Aquipluma</taxon>
    </lineage>
</organism>
<feature type="domain" description="Secretion system C-terminal sorting" evidence="2">
    <location>
        <begin position="469"/>
        <end position="538"/>
    </location>
</feature>
<proteinExistence type="predicted"/>
<dbReference type="NCBIfam" id="TIGR04183">
    <property type="entry name" value="Por_Secre_tail"/>
    <property type="match status" value="1"/>
</dbReference>
<dbReference type="InterPro" id="IPR026444">
    <property type="entry name" value="Secre_tail"/>
</dbReference>
<keyword evidence="1" id="KW-0732">Signal</keyword>
<name>A0A5K7S4G1_9BACT</name>
<dbReference type="Proteomes" id="UP001193389">
    <property type="component" value="Chromosome"/>
</dbReference>
<dbReference type="RefSeq" id="WP_318349451.1">
    <property type="nucleotide sequence ID" value="NZ_AP018694.1"/>
</dbReference>
<evidence type="ECO:0000313" key="4">
    <source>
        <dbReference type="Proteomes" id="UP001193389"/>
    </source>
</evidence>
<protein>
    <recommendedName>
        <fullName evidence="2">Secretion system C-terminal sorting domain-containing protein</fullName>
    </recommendedName>
</protein>
<dbReference type="InterPro" id="IPR027828">
    <property type="entry name" value="DUF4465"/>
</dbReference>
<reference evidence="3" key="1">
    <citation type="journal article" date="2020" name="Int. J. Syst. Evol. Microbiol.">
        <title>Aquipluma nitroreducens gen. nov. sp. nov., a novel facultatively anaerobic bacterium isolated from a freshwater lake.</title>
        <authorList>
            <person name="Watanabe M."/>
            <person name="Kojima H."/>
            <person name="Fukui M."/>
        </authorList>
    </citation>
    <scope>NUCLEOTIDE SEQUENCE</scope>
    <source>
        <strain evidence="3">MeG22</strain>
    </source>
</reference>
<gene>
    <name evidence="3" type="ORF">AQPE_0508</name>
</gene>
<keyword evidence="4" id="KW-1185">Reference proteome</keyword>
<dbReference type="KEGG" id="anf:AQPE_0508"/>
<dbReference type="Gene3D" id="2.60.120.1350">
    <property type="entry name" value="Protein of unknown function DUF4465"/>
    <property type="match status" value="2"/>
</dbReference>
<accession>A0A5K7S4G1</accession>
<evidence type="ECO:0000313" key="3">
    <source>
        <dbReference type="EMBL" id="BBE16370.1"/>
    </source>
</evidence>
<dbReference type="AlphaFoldDB" id="A0A5K7S4G1"/>
<dbReference type="Pfam" id="PF18962">
    <property type="entry name" value="Por_Secre_tail"/>
    <property type="match status" value="1"/>
</dbReference>
<feature type="chain" id="PRO_5024366346" description="Secretion system C-terminal sorting domain-containing protein" evidence="1">
    <location>
        <begin position="21"/>
        <end position="540"/>
    </location>
</feature>
<dbReference type="Pfam" id="PF14717">
    <property type="entry name" value="DUF4465"/>
    <property type="match status" value="2"/>
</dbReference>